<sequence>MTEPYAVEVPLRWSDMDAYGHVNNVQYLRLLEDARVVGLREWLPTGATMLEEGIVVSRHAIEYRAPLTYRPAPVRVDLWVTHVHGCGFDLGYVVRDPASVGESVYAVAETGLVLYDFDAGRPRRLAPTAREVLGAHVGDPVAFRWDRR</sequence>
<proteinExistence type="predicted"/>
<dbReference type="CDD" id="cd00586">
    <property type="entry name" value="4HBT"/>
    <property type="match status" value="1"/>
</dbReference>
<keyword evidence="2" id="KW-1185">Reference proteome</keyword>
<dbReference type="RefSeq" id="WP_166102259.1">
    <property type="nucleotide sequence ID" value="NZ_BMMY01000002.1"/>
</dbReference>
<protein>
    <submittedName>
        <fullName evidence="1">Acyl-CoA thioesterase</fullName>
    </submittedName>
</protein>
<dbReference type="PANTHER" id="PTHR31793:SF24">
    <property type="entry name" value="LONG-CHAIN ACYL-COA THIOESTERASE FADM"/>
    <property type="match status" value="1"/>
</dbReference>
<evidence type="ECO:0000313" key="2">
    <source>
        <dbReference type="Proteomes" id="UP000515976"/>
    </source>
</evidence>
<dbReference type="KEGG" id="pei:H9L10_03390"/>
<gene>
    <name evidence="1" type="ORF">H9L10_03390</name>
</gene>
<dbReference type="SUPFAM" id="SSF54637">
    <property type="entry name" value="Thioesterase/thiol ester dehydrase-isomerase"/>
    <property type="match status" value="1"/>
</dbReference>
<accession>A0A7G9R3E1</accession>
<dbReference type="Pfam" id="PF13279">
    <property type="entry name" value="4HBT_2"/>
    <property type="match status" value="1"/>
</dbReference>
<evidence type="ECO:0000313" key="1">
    <source>
        <dbReference type="EMBL" id="QNN50116.1"/>
    </source>
</evidence>
<dbReference type="PANTHER" id="PTHR31793">
    <property type="entry name" value="4-HYDROXYBENZOYL-COA THIOESTERASE FAMILY MEMBER"/>
    <property type="match status" value="1"/>
</dbReference>
<dbReference type="EMBL" id="CP060712">
    <property type="protein sequence ID" value="QNN50116.1"/>
    <property type="molecule type" value="Genomic_DNA"/>
</dbReference>
<dbReference type="AlphaFoldDB" id="A0A7G9R3E1"/>
<dbReference type="InterPro" id="IPR029069">
    <property type="entry name" value="HotDog_dom_sf"/>
</dbReference>
<dbReference type="InterPro" id="IPR050563">
    <property type="entry name" value="4-hydroxybenzoyl-CoA_TE"/>
</dbReference>
<dbReference type="Proteomes" id="UP000515976">
    <property type="component" value="Chromosome"/>
</dbReference>
<dbReference type="Gene3D" id="3.10.129.10">
    <property type="entry name" value="Hotdog Thioesterase"/>
    <property type="match status" value="1"/>
</dbReference>
<organism evidence="1 2">
    <name type="scientific">Phycicoccus endophyticus</name>
    <dbReference type="NCBI Taxonomy" id="1690220"/>
    <lineage>
        <taxon>Bacteria</taxon>
        <taxon>Bacillati</taxon>
        <taxon>Actinomycetota</taxon>
        <taxon>Actinomycetes</taxon>
        <taxon>Micrococcales</taxon>
        <taxon>Intrasporangiaceae</taxon>
        <taxon>Phycicoccus</taxon>
    </lineage>
</organism>
<reference evidence="1 2" key="1">
    <citation type="submission" date="2020-08" db="EMBL/GenBank/DDBJ databases">
        <title>Genome sequence of Phycicoccus endophyticus JCM 31784T.</title>
        <authorList>
            <person name="Hyun D.-W."/>
            <person name="Bae J.-W."/>
        </authorList>
    </citation>
    <scope>NUCLEOTIDE SEQUENCE [LARGE SCALE GENOMIC DNA]</scope>
    <source>
        <strain evidence="1 2">JCM 31784</strain>
    </source>
</reference>
<name>A0A7G9R3E1_9MICO</name>
<dbReference type="GO" id="GO:0047617">
    <property type="term" value="F:fatty acyl-CoA hydrolase activity"/>
    <property type="evidence" value="ECO:0007669"/>
    <property type="project" value="TreeGrafter"/>
</dbReference>